<dbReference type="EMBL" id="JAGSOG010000251">
    <property type="protein sequence ID" value="MBR7838031.1"/>
    <property type="molecule type" value="Genomic_DNA"/>
</dbReference>
<evidence type="ECO:0000313" key="2">
    <source>
        <dbReference type="EMBL" id="MBR7838031.1"/>
    </source>
</evidence>
<name>A0A941IVY7_9ACTN</name>
<accession>A0A941IVY7</accession>
<protein>
    <submittedName>
        <fullName evidence="2">Uncharacterized protein</fullName>
    </submittedName>
</protein>
<feature type="non-terminal residue" evidence="2">
    <location>
        <position position="221"/>
    </location>
</feature>
<feature type="compositionally biased region" description="Basic and acidic residues" evidence="1">
    <location>
        <begin position="1"/>
        <end position="12"/>
    </location>
</feature>
<evidence type="ECO:0000313" key="3">
    <source>
        <dbReference type="Proteomes" id="UP000675781"/>
    </source>
</evidence>
<feature type="region of interest" description="Disordered" evidence="1">
    <location>
        <begin position="1"/>
        <end position="51"/>
    </location>
</feature>
<evidence type="ECO:0000256" key="1">
    <source>
        <dbReference type="SAM" id="MobiDB-lite"/>
    </source>
</evidence>
<feature type="region of interest" description="Disordered" evidence="1">
    <location>
        <begin position="64"/>
        <end position="183"/>
    </location>
</feature>
<reference evidence="2" key="1">
    <citation type="submission" date="2021-04" db="EMBL/GenBank/DDBJ databases">
        <title>Genome based classification of Actinospica acidithermotolerans sp. nov., an actinobacterium isolated from an Indonesian hot spring.</title>
        <authorList>
            <person name="Kusuma A.B."/>
            <person name="Putra K.E."/>
            <person name="Nafisah S."/>
            <person name="Loh J."/>
            <person name="Nouioui I."/>
            <person name="Goodfellow M."/>
        </authorList>
    </citation>
    <scope>NUCLEOTIDE SEQUENCE</scope>
    <source>
        <strain evidence="2">CSCA 57</strain>
    </source>
</reference>
<keyword evidence="3" id="KW-1185">Reference proteome</keyword>
<comment type="caution">
    <text evidence="2">The sequence shown here is derived from an EMBL/GenBank/DDBJ whole genome shotgun (WGS) entry which is preliminary data.</text>
</comment>
<gene>
    <name evidence="2" type="ORF">KDL01_32460</name>
</gene>
<proteinExistence type="predicted"/>
<dbReference type="AlphaFoldDB" id="A0A941IVY7"/>
<organism evidence="2 3">
    <name type="scientific">Actinospica durhamensis</name>
    <dbReference type="NCBI Taxonomy" id="1508375"/>
    <lineage>
        <taxon>Bacteria</taxon>
        <taxon>Bacillati</taxon>
        <taxon>Actinomycetota</taxon>
        <taxon>Actinomycetes</taxon>
        <taxon>Catenulisporales</taxon>
        <taxon>Actinospicaceae</taxon>
        <taxon>Actinospica</taxon>
    </lineage>
</organism>
<dbReference type="Proteomes" id="UP000675781">
    <property type="component" value="Unassembled WGS sequence"/>
</dbReference>
<sequence length="221" mass="22349">MTGTDEFGRELDAQGYERAAGGENGVRPERVAGPRAPQPAAPADSPWVAGGSMGYAEAVFGQNTALPGRGAGAGGSYPLGHDAPTTEFFPGAIFDAGEPEDYQVPPPPVPNQGSPTPLSQPPLSPLPGTRSVPFAAPLPQQDPEPADLPAYEPAYDPLGGSLGGSSSWSAAPPRAAQPGLGQSGAHDSCITCADTAVAVTVLELLDDALALVEVGEGRRCL</sequence>